<evidence type="ECO:0000313" key="3">
    <source>
        <dbReference type="Proteomes" id="UP000002892"/>
    </source>
</evidence>
<dbReference type="RefSeq" id="WP_014826540.1">
    <property type="nucleotide sequence ID" value="NC_018068.1"/>
</dbReference>
<dbReference type="Proteomes" id="UP000002892">
    <property type="component" value="Chromosome"/>
</dbReference>
<dbReference type="OrthoDB" id="9918859at2"/>
<reference evidence="2 3" key="1">
    <citation type="journal article" date="2012" name="J. Bacteriol.">
        <title>Complete genome sequences of Desulfosporosinus orientis DSM765T, Desulfosporosinus youngiae DSM17734T, Desulfosporosinus meridiei DSM13257T, and Desulfosporosinus acidiphilus DSM22704T.</title>
        <authorList>
            <person name="Pester M."/>
            <person name="Brambilla E."/>
            <person name="Alazard D."/>
            <person name="Rattei T."/>
            <person name="Weinmaier T."/>
            <person name="Han J."/>
            <person name="Lucas S."/>
            <person name="Lapidus A."/>
            <person name="Cheng J.F."/>
            <person name="Goodwin L."/>
            <person name="Pitluck S."/>
            <person name="Peters L."/>
            <person name="Ovchinnikova G."/>
            <person name="Teshima H."/>
            <person name="Detter J.C."/>
            <person name="Han C.S."/>
            <person name="Tapia R."/>
            <person name="Land M.L."/>
            <person name="Hauser L."/>
            <person name="Kyrpides N.C."/>
            <person name="Ivanova N.N."/>
            <person name="Pagani I."/>
            <person name="Huntmann M."/>
            <person name="Wei C.L."/>
            <person name="Davenport K.W."/>
            <person name="Daligault H."/>
            <person name="Chain P.S."/>
            <person name="Chen A."/>
            <person name="Mavromatis K."/>
            <person name="Markowitz V."/>
            <person name="Szeto E."/>
            <person name="Mikhailova N."/>
            <person name="Pati A."/>
            <person name="Wagner M."/>
            <person name="Woyke T."/>
            <person name="Ollivier B."/>
            <person name="Klenk H.P."/>
            <person name="Spring S."/>
            <person name="Loy A."/>
        </authorList>
    </citation>
    <scope>NUCLEOTIDE SEQUENCE [LARGE SCALE GENOMIC DNA]</scope>
    <source>
        <strain evidence="3">DSM 22704 / JCM 16185 / SJ4</strain>
    </source>
</reference>
<keyword evidence="3" id="KW-1185">Reference proteome</keyword>
<protein>
    <recommendedName>
        <fullName evidence="4">DUF3899 domain-containing protein</fullName>
    </recommendedName>
</protein>
<feature type="transmembrane region" description="Helical" evidence="1">
    <location>
        <begin position="103"/>
        <end position="122"/>
    </location>
</feature>
<gene>
    <name evidence="2" type="ordered locus">Desaci_1522</name>
</gene>
<accession>I4D409</accession>
<name>I4D409_DESAJ</name>
<organism evidence="2 3">
    <name type="scientific">Desulfosporosinus acidiphilus (strain DSM 22704 / JCM 16185 / SJ4)</name>
    <dbReference type="NCBI Taxonomy" id="646529"/>
    <lineage>
        <taxon>Bacteria</taxon>
        <taxon>Bacillati</taxon>
        <taxon>Bacillota</taxon>
        <taxon>Clostridia</taxon>
        <taxon>Eubacteriales</taxon>
        <taxon>Desulfitobacteriaceae</taxon>
        <taxon>Desulfosporosinus</taxon>
    </lineage>
</organism>
<evidence type="ECO:0000313" key="2">
    <source>
        <dbReference type="EMBL" id="AFM40533.1"/>
    </source>
</evidence>
<evidence type="ECO:0000256" key="1">
    <source>
        <dbReference type="SAM" id="Phobius"/>
    </source>
</evidence>
<keyword evidence="1" id="KW-0812">Transmembrane</keyword>
<dbReference type="STRING" id="646529.Desaci_1522"/>
<proteinExistence type="predicted"/>
<dbReference type="EMBL" id="CP003639">
    <property type="protein sequence ID" value="AFM40533.1"/>
    <property type="molecule type" value="Genomic_DNA"/>
</dbReference>
<dbReference type="HOGENOM" id="CLU_2000225_0_0_9"/>
<evidence type="ECO:0008006" key="4">
    <source>
        <dbReference type="Google" id="ProtNLM"/>
    </source>
</evidence>
<sequence>MKNKVFKALLYMVSSIFLSSVLALIIGKLYGFGFFENLFWIGIVIVAVGGMSSITGQASGSRILGGNESQYQSFANIESLQVERKLTNYYANFKKHAVFDPRISGFGVILSGLILIIIGYHFSL</sequence>
<dbReference type="AlphaFoldDB" id="I4D409"/>
<feature type="transmembrane region" description="Helical" evidence="1">
    <location>
        <begin position="38"/>
        <end position="56"/>
    </location>
</feature>
<feature type="transmembrane region" description="Helical" evidence="1">
    <location>
        <begin position="9"/>
        <end position="32"/>
    </location>
</feature>
<keyword evidence="1" id="KW-1133">Transmembrane helix</keyword>
<keyword evidence="1" id="KW-0472">Membrane</keyword>
<dbReference type="KEGG" id="dai:Desaci_1522"/>